<protein>
    <recommendedName>
        <fullName evidence="7">Expansin-like B1</fullName>
    </recommendedName>
</protein>
<dbReference type="SUPFAM" id="SSF49590">
    <property type="entry name" value="PHL pollen allergen"/>
    <property type="match status" value="1"/>
</dbReference>
<feature type="signal peptide" evidence="2">
    <location>
        <begin position="1"/>
        <end position="24"/>
    </location>
</feature>
<evidence type="ECO:0000313" key="6">
    <source>
        <dbReference type="Proteomes" id="UP000541444"/>
    </source>
</evidence>
<dbReference type="InterPro" id="IPR009009">
    <property type="entry name" value="RlpA-like_DPBB"/>
</dbReference>
<evidence type="ECO:0000259" key="3">
    <source>
        <dbReference type="PROSITE" id="PS50842"/>
    </source>
</evidence>
<dbReference type="SUPFAM" id="SSF50685">
    <property type="entry name" value="Barwin-like endoglucanases"/>
    <property type="match status" value="1"/>
</dbReference>
<dbReference type="Gene3D" id="2.40.40.10">
    <property type="entry name" value="RlpA-like domain"/>
    <property type="match status" value="1"/>
</dbReference>
<dbReference type="Pfam" id="PF03330">
    <property type="entry name" value="DPBB_1"/>
    <property type="match status" value="1"/>
</dbReference>
<feature type="chain" id="PRO_5029450717" description="Expansin-like B1" evidence="2">
    <location>
        <begin position="25"/>
        <end position="249"/>
    </location>
</feature>
<evidence type="ECO:0000313" key="5">
    <source>
        <dbReference type="EMBL" id="KAF6135411.1"/>
    </source>
</evidence>
<dbReference type="InterPro" id="IPR007112">
    <property type="entry name" value="Expansin/allergen_DPBB_dom"/>
</dbReference>
<proteinExistence type="inferred from homology"/>
<dbReference type="InterPro" id="IPR007118">
    <property type="entry name" value="Expan_Lol_pI"/>
</dbReference>
<dbReference type="PANTHER" id="PTHR31692:SF2">
    <property type="entry name" value="EXPANSIN-LIKE B1"/>
    <property type="match status" value="1"/>
</dbReference>
<gene>
    <name evidence="5" type="ORF">GIB67_027285</name>
</gene>
<dbReference type="CDD" id="cd22277">
    <property type="entry name" value="DPBB_EXLB_N"/>
    <property type="match status" value="1"/>
</dbReference>
<reference evidence="5 6" key="1">
    <citation type="journal article" date="2020" name="IScience">
        <title>Genome Sequencing of the Endangered Kingdonia uniflora (Circaeasteraceae, Ranunculales) Reveals Potential Mechanisms of Evolutionary Specialization.</title>
        <authorList>
            <person name="Sun Y."/>
            <person name="Deng T."/>
            <person name="Zhang A."/>
            <person name="Moore M.J."/>
            <person name="Landis J.B."/>
            <person name="Lin N."/>
            <person name="Zhang H."/>
            <person name="Zhang X."/>
            <person name="Huang J."/>
            <person name="Zhang X."/>
            <person name="Sun H."/>
            <person name="Wang H."/>
        </authorList>
    </citation>
    <scope>NUCLEOTIDE SEQUENCE [LARGE SCALE GENOMIC DNA]</scope>
    <source>
        <strain evidence="5">TB1705</strain>
        <tissue evidence="5">Leaf</tissue>
    </source>
</reference>
<dbReference type="InterPro" id="IPR036908">
    <property type="entry name" value="RlpA-like_sf"/>
</dbReference>
<dbReference type="PRINTS" id="PR01225">
    <property type="entry name" value="EXPANSNFAMLY"/>
</dbReference>
<dbReference type="Gene3D" id="2.60.40.760">
    <property type="entry name" value="Expansin, cellulose-binding-like domain"/>
    <property type="match status" value="1"/>
</dbReference>
<dbReference type="AlphaFoldDB" id="A0A7J7KYH2"/>
<dbReference type="GO" id="GO:0005576">
    <property type="term" value="C:extracellular region"/>
    <property type="evidence" value="ECO:0007669"/>
    <property type="project" value="InterPro"/>
</dbReference>
<organism evidence="5 6">
    <name type="scientific">Kingdonia uniflora</name>
    <dbReference type="NCBI Taxonomy" id="39325"/>
    <lineage>
        <taxon>Eukaryota</taxon>
        <taxon>Viridiplantae</taxon>
        <taxon>Streptophyta</taxon>
        <taxon>Embryophyta</taxon>
        <taxon>Tracheophyta</taxon>
        <taxon>Spermatophyta</taxon>
        <taxon>Magnoliopsida</taxon>
        <taxon>Ranunculales</taxon>
        <taxon>Circaeasteraceae</taxon>
        <taxon>Kingdonia</taxon>
    </lineage>
</organism>
<sequence length="249" mass="27571">MGHAFDFSSCILCFLFLLPTLCFSQDTYTCSRATFYDSHNGLGTTSGACGFGEFGRKLKGGNVGAVSKLYRNGTGCGACYQVRCTIPQLCTHYGVKVVVTDHGEGDHTDFVLSPHGFTKLARPNLAGKLMAHGVVNIEYKRISCKYPGHNLMFKVHEHSKFPNYLAIVFLYQAGQKDVVAVELWQEDSQEWRGMRKAYGGVWDMASPPRGDLKLRFQVSGVDGQQWVQVSNAIRSNWKAGVAYDSGIQF</sequence>
<dbReference type="EMBL" id="JACGCM010002788">
    <property type="protein sequence ID" value="KAF6135411.1"/>
    <property type="molecule type" value="Genomic_DNA"/>
</dbReference>
<dbReference type="Pfam" id="PF01357">
    <property type="entry name" value="Expansin_C"/>
    <property type="match status" value="1"/>
</dbReference>
<dbReference type="PROSITE" id="PS50843">
    <property type="entry name" value="EXPANSIN_CBD"/>
    <property type="match status" value="1"/>
</dbReference>
<dbReference type="PROSITE" id="PS50842">
    <property type="entry name" value="EXPANSIN_EG45"/>
    <property type="match status" value="1"/>
</dbReference>
<dbReference type="PANTHER" id="PTHR31692">
    <property type="entry name" value="EXPANSIN-B3"/>
    <property type="match status" value="1"/>
</dbReference>
<comment type="similarity">
    <text evidence="1">Belongs to the expansin family.</text>
</comment>
<comment type="caution">
    <text evidence="5">The sequence shown here is derived from an EMBL/GenBank/DDBJ whole genome shotgun (WGS) entry which is preliminary data.</text>
</comment>
<accession>A0A7J7KYH2</accession>
<feature type="domain" description="Expansin-like CBD" evidence="4">
    <location>
        <begin position="163"/>
        <end position="245"/>
    </location>
</feature>
<dbReference type="InterPro" id="IPR007117">
    <property type="entry name" value="Expansin_CBD"/>
</dbReference>
<dbReference type="InterPro" id="IPR036749">
    <property type="entry name" value="Expansin_CBD_sf"/>
</dbReference>
<name>A0A7J7KYH2_9MAGN</name>
<dbReference type="OrthoDB" id="5823761at2759"/>
<keyword evidence="2" id="KW-0732">Signal</keyword>
<evidence type="ECO:0000256" key="1">
    <source>
        <dbReference type="RuleBase" id="RU003460"/>
    </source>
</evidence>
<feature type="domain" description="Expansin-like EG45" evidence="3">
    <location>
        <begin position="46"/>
        <end position="149"/>
    </location>
</feature>
<evidence type="ECO:0000256" key="2">
    <source>
        <dbReference type="SAM" id="SignalP"/>
    </source>
</evidence>
<evidence type="ECO:0000259" key="4">
    <source>
        <dbReference type="PROSITE" id="PS50843"/>
    </source>
</evidence>
<keyword evidence="6" id="KW-1185">Reference proteome</keyword>
<evidence type="ECO:0008006" key="7">
    <source>
        <dbReference type="Google" id="ProtNLM"/>
    </source>
</evidence>
<dbReference type="Proteomes" id="UP000541444">
    <property type="component" value="Unassembled WGS sequence"/>
</dbReference>